<gene>
    <name evidence="2" type="primary">AMZ1</name>
</gene>
<dbReference type="Proteomes" id="UP000694863">
    <property type="component" value="Unplaced"/>
</dbReference>
<evidence type="ECO:0000313" key="2">
    <source>
        <dbReference type="RefSeq" id="XP_045141870.1"/>
    </source>
</evidence>
<proteinExistence type="predicted"/>
<reference evidence="2" key="1">
    <citation type="submission" date="2025-08" db="UniProtKB">
        <authorList>
            <consortium name="RefSeq"/>
        </authorList>
    </citation>
    <scope>IDENTIFICATION</scope>
</reference>
<accession>A0AC55CNW3</accession>
<organism evidence="1 2">
    <name type="scientific">Echinops telfairi</name>
    <name type="common">Lesser hedgehog tenrec</name>
    <dbReference type="NCBI Taxonomy" id="9371"/>
    <lineage>
        <taxon>Eukaryota</taxon>
        <taxon>Metazoa</taxon>
        <taxon>Chordata</taxon>
        <taxon>Craniata</taxon>
        <taxon>Vertebrata</taxon>
        <taxon>Euteleostomi</taxon>
        <taxon>Mammalia</taxon>
        <taxon>Eutheria</taxon>
        <taxon>Afrotheria</taxon>
        <taxon>Tenrecidae</taxon>
        <taxon>Tenrecinae</taxon>
        <taxon>Echinops</taxon>
    </lineage>
</organism>
<sequence>MLQCRPAQEFSFGPRALKDALVSSDVALGQLYASAFSPVERLFLAEAYNPHGTLFRPLRIHTASDWLLRRPEPPEDFQAFYQSLQGRKPNPGRRRICLQPIGGILSFLKTHKPADALCVLGLTLSDLYPRESWAFTFSQSLPGHEVGVCSFARFSGESLQEESSTAGPDLAEAAEGNTEVRVPEQGPGLAFSALGLVQCCRATCHVLCCLLGLGSCRWLGCLLQGTLSLDEALRRPPDLCPVCLRKLQHLLGFRLLDRYKGLHAWTQAVAGAGPGWETPDRSGSEDTLPLSADSGLGVENDSEAPSLSEPLTPDGGPPELLPLEDLEGQPPAGSPIEPAGTLREQRLWLAACIRALEREEAEEELLRLDAAVDALARWELFTGRLPAPRQALPSAKDSPGLRKALGETLSSWRKKLGSWKLAKAEPSPSHRGQEEA</sequence>
<evidence type="ECO:0000313" key="1">
    <source>
        <dbReference type="Proteomes" id="UP000694863"/>
    </source>
</evidence>
<name>A0AC55CNW3_ECHTE</name>
<protein>
    <submittedName>
        <fullName evidence="2">Archaemetzincin-1 isoform X2</fullName>
    </submittedName>
</protein>
<keyword evidence="1" id="KW-1185">Reference proteome</keyword>
<dbReference type="RefSeq" id="XP_045141870.1">
    <property type="nucleotide sequence ID" value="XM_045285935.1"/>
</dbReference>